<feature type="region of interest" description="Disordered" evidence="1">
    <location>
        <begin position="147"/>
        <end position="168"/>
    </location>
</feature>
<feature type="compositionally biased region" description="Basic and acidic residues" evidence="1">
    <location>
        <begin position="8"/>
        <end position="43"/>
    </location>
</feature>
<evidence type="ECO:0000313" key="2">
    <source>
        <dbReference type="EMBL" id="KAK0628216.1"/>
    </source>
</evidence>
<evidence type="ECO:0000256" key="1">
    <source>
        <dbReference type="SAM" id="MobiDB-lite"/>
    </source>
</evidence>
<feature type="compositionally biased region" description="Basic and acidic residues" evidence="1">
    <location>
        <begin position="220"/>
        <end position="229"/>
    </location>
</feature>
<sequence>MMTLMVRLTDKKDPDRYGDRQECGSGKNDREEEGRRVGERNEVQKPTSIRGKSIICAEPHHYKLLLLEIECLKDVGGACALCCIGAFILKNWKNIQSSEPLPSSREYESIQSQLHRHLTISWPTGLFHAQVFCVGTNLRTGNAINKQSTPAVQGRDAKGRLSGARPSNVALDPSSRPLVVPFVREKAGLAGCCRRKGPIGNKPDGVVCRRSRSGDPATSEDGRSCKLGI</sequence>
<comment type="caution">
    <text evidence="2">The sequence shown here is derived from an EMBL/GenBank/DDBJ whole genome shotgun (WGS) entry which is preliminary data.</text>
</comment>
<dbReference type="Proteomes" id="UP001174934">
    <property type="component" value="Unassembled WGS sequence"/>
</dbReference>
<gene>
    <name evidence="2" type="ORF">B0T17DRAFT_504915</name>
</gene>
<evidence type="ECO:0000313" key="3">
    <source>
        <dbReference type="Proteomes" id="UP001174934"/>
    </source>
</evidence>
<name>A0AA39X6J9_9PEZI</name>
<feature type="region of interest" description="Disordered" evidence="1">
    <location>
        <begin position="1"/>
        <end position="44"/>
    </location>
</feature>
<dbReference type="EMBL" id="JAULSR010000002">
    <property type="protein sequence ID" value="KAK0628216.1"/>
    <property type="molecule type" value="Genomic_DNA"/>
</dbReference>
<keyword evidence="3" id="KW-1185">Reference proteome</keyword>
<feature type="region of interest" description="Disordered" evidence="1">
    <location>
        <begin position="209"/>
        <end position="229"/>
    </location>
</feature>
<dbReference type="AlphaFoldDB" id="A0AA39X6J9"/>
<accession>A0AA39X6J9</accession>
<reference evidence="2" key="1">
    <citation type="submission" date="2023-06" db="EMBL/GenBank/DDBJ databases">
        <title>Genome-scale phylogeny and comparative genomics of the fungal order Sordariales.</title>
        <authorList>
            <consortium name="Lawrence Berkeley National Laboratory"/>
            <person name="Hensen N."/>
            <person name="Bonometti L."/>
            <person name="Westerberg I."/>
            <person name="Brannstrom I.O."/>
            <person name="Guillou S."/>
            <person name="Cros-Aarteil S."/>
            <person name="Calhoun S."/>
            <person name="Haridas S."/>
            <person name="Kuo A."/>
            <person name="Mondo S."/>
            <person name="Pangilinan J."/>
            <person name="Riley R."/>
            <person name="LaButti K."/>
            <person name="Andreopoulos B."/>
            <person name="Lipzen A."/>
            <person name="Chen C."/>
            <person name="Yanf M."/>
            <person name="Daum C."/>
            <person name="Ng V."/>
            <person name="Clum A."/>
            <person name="Steindorff A."/>
            <person name="Ohm R."/>
            <person name="Martin F."/>
            <person name="Silar P."/>
            <person name="Natvig D."/>
            <person name="Lalanne C."/>
            <person name="Gautier V."/>
            <person name="Ament-velasquez S.L."/>
            <person name="Kruys A."/>
            <person name="Hutchinson M.I."/>
            <person name="Powell A.J."/>
            <person name="Barry K."/>
            <person name="Miller A.N."/>
            <person name="Grigoriev I.V."/>
            <person name="Debuchy R."/>
            <person name="Gladieux P."/>
            <person name="Thoren M.H."/>
            <person name="Johannesson H."/>
        </authorList>
    </citation>
    <scope>NUCLEOTIDE SEQUENCE</scope>
    <source>
        <strain evidence="2">SMH3391-2</strain>
    </source>
</reference>
<protein>
    <submittedName>
        <fullName evidence="2">Uncharacterized protein</fullName>
    </submittedName>
</protein>
<organism evidence="2 3">
    <name type="scientific">Bombardia bombarda</name>
    <dbReference type="NCBI Taxonomy" id="252184"/>
    <lineage>
        <taxon>Eukaryota</taxon>
        <taxon>Fungi</taxon>
        <taxon>Dikarya</taxon>
        <taxon>Ascomycota</taxon>
        <taxon>Pezizomycotina</taxon>
        <taxon>Sordariomycetes</taxon>
        <taxon>Sordariomycetidae</taxon>
        <taxon>Sordariales</taxon>
        <taxon>Lasiosphaeriaceae</taxon>
        <taxon>Bombardia</taxon>
    </lineage>
</organism>
<proteinExistence type="predicted"/>